<dbReference type="Proteomes" id="UP000032309">
    <property type="component" value="Unassembled WGS sequence"/>
</dbReference>
<keyword evidence="2" id="KW-1185">Reference proteome</keyword>
<dbReference type="EMBL" id="BAFN01000001">
    <property type="protein sequence ID" value="GAN34835.1"/>
    <property type="molecule type" value="Genomic_DNA"/>
</dbReference>
<proteinExistence type="predicted"/>
<gene>
    <name evidence="1" type="ORF">BROSI_A3378</name>
</gene>
<comment type="caution">
    <text evidence="1">The sequence shown here is derived from an EMBL/GenBank/DDBJ whole genome shotgun (WGS) entry which is preliminary data.</text>
</comment>
<reference evidence="2" key="1">
    <citation type="journal article" date="2015" name="Genome Announc.">
        <title>Draft Genome Sequence of an Anaerobic Ammonium-Oxidizing Bacterium, "Candidatus Brocadia sinica".</title>
        <authorList>
            <person name="Oshiki M."/>
            <person name="Shinyako-Hata K."/>
            <person name="Satoh H."/>
            <person name="Okabe S."/>
        </authorList>
    </citation>
    <scope>NUCLEOTIDE SEQUENCE [LARGE SCALE GENOMIC DNA]</scope>
    <source>
        <strain evidence="2">JPN1</strain>
    </source>
</reference>
<sequence length="58" mass="6446">MYLARDLSGVSGKDLGAFFDGISGAAITMKYNQINVELMRNKNLSDKIINLKKQLLNI</sequence>
<name>A0ABQ0K174_9BACT</name>
<dbReference type="SUPFAM" id="SSF48295">
    <property type="entry name" value="TrpR-like"/>
    <property type="match status" value="1"/>
</dbReference>
<evidence type="ECO:0000313" key="2">
    <source>
        <dbReference type="Proteomes" id="UP000032309"/>
    </source>
</evidence>
<organism evidence="1 2">
    <name type="scientific">Candidatus Brocadia sinica JPN1</name>
    <dbReference type="NCBI Taxonomy" id="1197129"/>
    <lineage>
        <taxon>Bacteria</taxon>
        <taxon>Pseudomonadati</taxon>
        <taxon>Planctomycetota</taxon>
        <taxon>Candidatus Brocadiia</taxon>
        <taxon>Candidatus Brocadiales</taxon>
        <taxon>Candidatus Brocadiaceae</taxon>
        <taxon>Candidatus Brocadia</taxon>
    </lineage>
</organism>
<accession>A0ABQ0K174</accession>
<dbReference type="InterPro" id="IPR010921">
    <property type="entry name" value="Trp_repressor/repl_initiator"/>
</dbReference>
<evidence type="ECO:0000313" key="1">
    <source>
        <dbReference type="EMBL" id="GAN34835.1"/>
    </source>
</evidence>
<protein>
    <submittedName>
        <fullName evidence="1">Uncharacterized protein</fullName>
    </submittedName>
</protein>